<organism evidence="1">
    <name type="scientific">viral metagenome</name>
    <dbReference type="NCBI Taxonomy" id="1070528"/>
    <lineage>
        <taxon>unclassified sequences</taxon>
        <taxon>metagenomes</taxon>
        <taxon>organismal metagenomes</taxon>
    </lineage>
</organism>
<reference evidence="1" key="1">
    <citation type="submission" date="2020-03" db="EMBL/GenBank/DDBJ databases">
        <title>The deep terrestrial virosphere.</title>
        <authorList>
            <person name="Holmfeldt K."/>
            <person name="Nilsson E."/>
            <person name="Simone D."/>
            <person name="Lopez-Fernandez M."/>
            <person name="Wu X."/>
            <person name="de Brujin I."/>
            <person name="Lundin D."/>
            <person name="Andersson A."/>
            <person name="Bertilsson S."/>
            <person name="Dopson M."/>
        </authorList>
    </citation>
    <scope>NUCLEOTIDE SEQUENCE</scope>
    <source>
        <strain evidence="1">TM448B02017</strain>
    </source>
</reference>
<name>A0A6M3XRZ5_9ZZZZ</name>
<gene>
    <name evidence="1" type="ORF">TM448B02017_0002</name>
</gene>
<sequence>MPNLIPPFTAASDRGYKFLRVFDQYYVSRGGRAVLRVSGGIAPYNWVVTGSDFTLDAAQTAIQYNFINVANNATQDNTETVTVTDANSETVTITVCTCNVTDFPGPGTCDTTLDSCSVAPVVLLMQCTSATITAVGGCPPYHWEITTSTGDVELAAEYTNSPVNKVRCIDANCYTTGCEFTVTVTDANSDVVVCGLGCDANVMTLDDGATDDTVDFATPATVTITGGFGPYLWEISGLGHSISPSGSSSSQVATVSTIQGTCGNQVSPYCTVTITDVCGTIVTHIIRNLEAVGAGWGGATQVAARCGGCAGGNNCWSYACPCYGADCAVCGALYPYGATLYQAQYKFSGWTNACTCNAAATWCYWSGGAYIAPPSYMIHGSYPSPEIGRDGTGCVLPETQRCIVSGYYVYPWVCI</sequence>
<dbReference type="AlphaFoldDB" id="A0A6M3XRZ5"/>
<protein>
    <submittedName>
        <fullName evidence="1">Uncharacterized protein</fullName>
    </submittedName>
</protein>
<accession>A0A6M3XRZ5</accession>
<proteinExistence type="predicted"/>
<evidence type="ECO:0000313" key="1">
    <source>
        <dbReference type="EMBL" id="QJI00642.1"/>
    </source>
</evidence>
<dbReference type="EMBL" id="MT144866">
    <property type="protein sequence ID" value="QJI00642.1"/>
    <property type="molecule type" value="Genomic_DNA"/>
</dbReference>